<dbReference type="PANTHER" id="PTHR23325:SF1">
    <property type="entry name" value="SERUM RESPONSE FACTOR-BINDING PROTEIN 1"/>
    <property type="match status" value="1"/>
</dbReference>
<evidence type="ECO:0000256" key="2">
    <source>
        <dbReference type="SAM" id="MobiDB-lite"/>
    </source>
</evidence>
<feature type="domain" description="Bud22" evidence="3">
    <location>
        <begin position="140"/>
        <end position="305"/>
    </location>
</feature>
<dbReference type="AlphaFoldDB" id="A0A1U7LTC0"/>
<gene>
    <name evidence="4" type="ORF">NEOLI_000555</name>
</gene>
<dbReference type="InterPro" id="IPR015158">
    <property type="entry name" value="Bud22_dom"/>
</dbReference>
<dbReference type="Pfam" id="PF09073">
    <property type="entry name" value="BUD22"/>
    <property type="match status" value="1"/>
</dbReference>
<evidence type="ECO:0000313" key="5">
    <source>
        <dbReference type="Proteomes" id="UP000186594"/>
    </source>
</evidence>
<feature type="region of interest" description="Disordered" evidence="2">
    <location>
        <begin position="126"/>
        <end position="173"/>
    </location>
</feature>
<evidence type="ECO:0000313" key="4">
    <source>
        <dbReference type="EMBL" id="OLL25833.1"/>
    </source>
</evidence>
<dbReference type="GO" id="GO:0005634">
    <property type="term" value="C:nucleus"/>
    <property type="evidence" value="ECO:0007669"/>
    <property type="project" value="TreeGrafter"/>
</dbReference>
<reference evidence="4 5" key="1">
    <citation type="submission" date="2016-04" db="EMBL/GenBank/DDBJ databases">
        <title>Evolutionary innovation and constraint leading to complex multicellularity in the Ascomycota.</title>
        <authorList>
            <person name="Cisse O."/>
            <person name="Nguyen A."/>
            <person name="Hewitt D.A."/>
            <person name="Jedd G."/>
            <person name="Stajich J.E."/>
        </authorList>
    </citation>
    <scope>NUCLEOTIDE SEQUENCE [LARGE SCALE GENOMIC DNA]</scope>
    <source>
        <strain evidence="4 5">DAH-3</strain>
    </source>
</reference>
<dbReference type="InterPro" id="IPR037393">
    <property type="entry name" value="Bud22/SRFB1"/>
</dbReference>
<dbReference type="GO" id="GO:0030686">
    <property type="term" value="C:90S preribosome"/>
    <property type="evidence" value="ECO:0007669"/>
    <property type="project" value="TreeGrafter"/>
</dbReference>
<dbReference type="GO" id="GO:0030490">
    <property type="term" value="P:maturation of SSU-rRNA"/>
    <property type="evidence" value="ECO:0007669"/>
    <property type="project" value="TreeGrafter"/>
</dbReference>
<evidence type="ECO:0000256" key="1">
    <source>
        <dbReference type="ARBA" id="ARBA00023054"/>
    </source>
</evidence>
<protein>
    <submittedName>
        <fullName evidence="4">Protein bud22</fullName>
    </submittedName>
</protein>
<dbReference type="STRING" id="1198029.A0A1U7LTC0"/>
<accession>A0A1U7LTC0</accession>
<proteinExistence type="predicted"/>
<dbReference type="OrthoDB" id="3364872at2759"/>
<sequence>MRIARKSTDNETLIRLAEELEAVKALDVVFLANFHLYRMLSRNPRIAETKFLPPVPENKYHDASKPVLNVVARLYNSRTIKDTSTGTTILMNRLLGDHLNPEKSSDRPTGKIFFKIEGEIDELEGASTPVSGNFEFSKFDSENDIESDSKGGDVSSEADRSAPPLKQKSSKTTIVPTSILKATTSHASTFLPTLSAGYVPGDNESDADAEYEAISGDKCERKNRRGQRARRQLWEKKYGKNANHVKIEAEKELLLQKRKDRFANQRVLKENSAAERPLHPSWEAKKKMREQLSSTAKFSGQKIKF</sequence>
<keyword evidence="1" id="KW-0175">Coiled coil</keyword>
<dbReference type="Proteomes" id="UP000186594">
    <property type="component" value="Unassembled WGS sequence"/>
</dbReference>
<dbReference type="EMBL" id="LXFE01000309">
    <property type="protein sequence ID" value="OLL25833.1"/>
    <property type="molecule type" value="Genomic_DNA"/>
</dbReference>
<keyword evidence="5" id="KW-1185">Reference proteome</keyword>
<name>A0A1U7LTC0_NEOID</name>
<organism evidence="4 5">
    <name type="scientific">Neolecta irregularis (strain DAH-3)</name>
    <dbReference type="NCBI Taxonomy" id="1198029"/>
    <lineage>
        <taxon>Eukaryota</taxon>
        <taxon>Fungi</taxon>
        <taxon>Dikarya</taxon>
        <taxon>Ascomycota</taxon>
        <taxon>Taphrinomycotina</taxon>
        <taxon>Neolectales</taxon>
        <taxon>Neolectaceae</taxon>
        <taxon>Neolecta</taxon>
    </lineage>
</organism>
<comment type="caution">
    <text evidence="4">The sequence shown here is derived from an EMBL/GenBank/DDBJ whole genome shotgun (WGS) entry which is preliminary data.</text>
</comment>
<dbReference type="PANTHER" id="PTHR23325">
    <property type="entry name" value="SERUM RESPONSE FACTOR-BINDING"/>
    <property type="match status" value="1"/>
</dbReference>
<evidence type="ECO:0000259" key="3">
    <source>
        <dbReference type="Pfam" id="PF09073"/>
    </source>
</evidence>
<feature type="compositionally biased region" description="Basic and acidic residues" evidence="2">
    <location>
        <begin position="137"/>
        <end position="151"/>
    </location>
</feature>